<dbReference type="KEGG" id="saes:HBH39_10005"/>
<name>A0A6G9QL44_9GAMM</name>
<accession>A0A6G9QL44</accession>
<dbReference type="AlphaFoldDB" id="A0A6G9QL44"/>
<keyword evidence="3" id="KW-1185">Reference proteome</keyword>
<feature type="transmembrane region" description="Helical" evidence="1">
    <location>
        <begin position="95"/>
        <end position="113"/>
    </location>
</feature>
<gene>
    <name evidence="2" type="ORF">HBH39_10005</name>
</gene>
<dbReference type="EMBL" id="CP050313">
    <property type="protein sequence ID" value="QIR14777.1"/>
    <property type="molecule type" value="Genomic_DNA"/>
</dbReference>
<reference evidence="2 3" key="1">
    <citation type="submission" date="2020-03" db="EMBL/GenBank/DDBJ databases">
        <title>Complete genome sequence of Shewanella sp.</title>
        <authorList>
            <person name="Kim Y.-S."/>
            <person name="Kim S.-J."/>
            <person name="Jung H.-K."/>
            <person name="Kim K.-H."/>
        </authorList>
    </citation>
    <scope>NUCLEOTIDE SEQUENCE [LARGE SCALE GENOMIC DNA]</scope>
    <source>
        <strain evidence="2 3">PN3F2</strain>
    </source>
</reference>
<evidence type="ECO:0000313" key="3">
    <source>
        <dbReference type="Proteomes" id="UP000502608"/>
    </source>
</evidence>
<protein>
    <submittedName>
        <fullName evidence="2">Uncharacterized protein</fullName>
    </submittedName>
</protein>
<organism evidence="2 3">
    <name type="scientific">Shewanella aestuarii</name>
    <dbReference type="NCBI Taxonomy" id="1028752"/>
    <lineage>
        <taxon>Bacteria</taxon>
        <taxon>Pseudomonadati</taxon>
        <taxon>Pseudomonadota</taxon>
        <taxon>Gammaproteobacteria</taxon>
        <taxon>Alteromonadales</taxon>
        <taxon>Shewanellaceae</taxon>
        <taxon>Shewanella</taxon>
    </lineage>
</organism>
<evidence type="ECO:0000256" key="1">
    <source>
        <dbReference type="SAM" id="Phobius"/>
    </source>
</evidence>
<evidence type="ECO:0000313" key="2">
    <source>
        <dbReference type="EMBL" id="QIR14777.1"/>
    </source>
</evidence>
<keyword evidence="1" id="KW-0472">Membrane</keyword>
<sequence>MIRFNYHLNQDNFELQASNWSGLEKVVVNGQVVSKKFNFGVLSKHDVLLKNGAKYSFQLLVDPKTELLTCRIYKQHRLLTVLKQSKQQLQKSQRVLEVGLVVMMCSLLSIYLVV</sequence>
<keyword evidence="1" id="KW-1133">Transmembrane helix</keyword>
<keyword evidence="1" id="KW-0812">Transmembrane</keyword>
<proteinExistence type="predicted"/>
<dbReference type="Proteomes" id="UP000502608">
    <property type="component" value="Chromosome"/>
</dbReference>